<dbReference type="Proteomes" id="UP001165780">
    <property type="component" value="Unplaced"/>
</dbReference>
<proteinExistence type="predicted"/>
<evidence type="ECO:0000313" key="3">
    <source>
        <dbReference type="RefSeq" id="XP_019303294.2"/>
    </source>
</evidence>
<feature type="region of interest" description="Disordered" evidence="1">
    <location>
        <begin position="52"/>
        <end position="72"/>
    </location>
</feature>
<evidence type="ECO:0000256" key="1">
    <source>
        <dbReference type="SAM" id="MobiDB-lite"/>
    </source>
</evidence>
<feature type="region of interest" description="Disordered" evidence="1">
    <location>
        <begin position="100"/>
        <end position="123"/>
    </location>
</feature>
<name>A0A9V1FI88_PANPR</name>
<reference evidence="3" key="1">
    <citation type="submission" date="2025-08" db="UniProtKB">
        <authorList>
            <consortium name="RefSeq"/>
        </authorList>
    </citation>
    <scope>IDENTIFICATION</scope>
    <source>
        <tissue evidence="3">Whole blood</tissue>
    </source>
</reference>
<feature type="region of interest" description="Disordered" evidence="1">
    <location>
        <begin position="136"/>
        <end position="174"/>
    </location>
</feature>
<protein>
    <submittedName>
        <fullName evidence="3">Uncharacterized protein LOC128772492 isoform X1</fullName>
    </submittedName>
</protein>
<accession>A0A9V1FI88</accession>
<evidence type="ECO:0000313" key="2">
    <source>
        <dbReference type="Proteomes" id="UP001165780"/>
    </source>
</evidence>
<dbReference type="RefSeq" id="XP_019303294.2">
    <property type="nucleotide sequence ID" value="XM_019447749.2"/>
</dbReference>
<dbReference type="AlphaFoldDB" id="A0A9V1FI88"/>
<sequence>MGQSPHAAQSWACCDRPTGARGLEWGLRGTHNRCLSKKLGRKQMLSPAEKFLSPPKKLHPHNSPPHTHKVKGTTPAFPRWGSLCERLLVLQDFPARAQAPPSAERGCCPPAKRQPEQRLGGGGEWAPLAAIGCAGRRGGGRPAVPPTRRPRLHSSCARRLPVRSGSSPHAAPDFPADGFAGADRRDPGACEELGAALVPPGVPERGRGGRSVPTRSANGHLIPCCLCLKSKKFPCADLTACNLSYHKKQNKTKQC</sequence>
<keyword evidence="2" id="KW-1185">Reference proteome</keyword>
<organism evidence="2 3">
    <name type="scientific">Panthera pardus</name>
    <name type="common">Leopard</name>
    <name type="synonym">Felis pardus</name>
    <dbReference type="NCBI Taxonomy" id="9691"/>
    <lineage>
        <taxon>Eukaryota</taxon>
        <taxon>Metazoa</taxon>
        <taxon>Chordata</taxon>
        <taxon>Craniata</taxon>
        <taxon>Vertebrata</taxon>
        <taxon>Euteleostomi</taxon>
        <taxon>Mammalia</taxon>
        <taxon>Eutheria</taxon>
        <taxon>Laurasiatheria</taxon>
        <taxon>Carnivora</taxon>
        <taxon>Feliformia</taxon>
        <taxon>Felidae</taxon>
        <taxon>Pantherinae</taxon>
        <taxon>Panthera</taxon>
    </lineage>
</organism>
<dbReference type="GeneID" id="128772492"/>
<gene>
    <name evidence="3" type="primary">LOC128772492</name>
</gene>
<feature type="compositionally biased region" description="Basic residues" evidence="1">
    <location>
        <begin position="56"/>
        <end position="71"/>
    </location>
</feature>